<proteinExistence type="predicted"/>
<reference evidence="1 2" key="1">
    <citation type="submission" date="2018-07" db="EMBL/GenBank/DDBJ databases">
        <title>Venubactetium sediminum gen. nov., sp. nov., isolated from a marine solar saltern.</title>
        <authorList>
            <person name="Wang S."/>
        </authorList>
    </citation>
    <scope>NUCLEOTIDE SEQUENCE [LARGE SCALE GENOMIC DNA]</scope>
    <source>
        <strain evidence="1 2">WD2A32</strain>
    </source>
</reference>
<accession>A0A369TEE4</accession>
<keyword evidence="2" id="KW-1185">Reference proteome</keyword>
<gene>
    <name evidence="1" type="ORF">DRB17_00360</name>
</gene>
<comment type="caution">
    <text evidence="1">The sequence shown here is derived from an EMBL/GenBank/DDBJ whole genome shotgun (WGS) entry which is preliminary data.</text>
</comment>
<dbReference type="RefSeq" id="WP_114580186.1">
    <property type="nucleotide sequence ID" value="NZ_QPMH01000001.1"/>
</dbReference>
<name>A0A369TEE4_9PROT</name>
<sequence>MWRVWWGRPTARLFSTALKVGLTAGLCTVGFGAAAAQMIYTHYPKPGETFVNGCLTLPLHAAPTALSKQIGMAELGGRFEVIGLAGEYVVPESMRLSDSDPIYATGKQTSHEATAQTGREKNVAYAWIEVRHKGEAAFASSRCLIGPGLYEQQTFEDANRKFKSARMGSTGKGFNVRPVLGRGGKEIGGNMAHADADAESLRRLIQRHATSDPHEAFAGFRMRGGLGEFNARAAPEWILTNPAADKHELRELLK</sequence>
<dbReference type="EMBL" id="QPMH01000001">
    <property type="protein sequence ID" value="RDD63673.1"/>
    <property type="molecule type" value="Genomic_DNA"/>
</dbReference>
<evidence type="ECO:0000313" key="2">
    <source>
        <dbReference type="Proteomes" id="UP000253941"/>
    </source>
</evidence>
<protein>
    <submittedName>
        <fullName evidence="1">Uncharacterized protein</fullName>
    </submittedName>
</protein>
<evidence type="ECO:0000313" key="1">
    <source>
        <dbReference type="EMBL" id="RDD63673.1"/>
    </source>
</evidence>
<organism evidence="1 2">
    <name type="scientific">Ferruginivarius sediminum</name>
    <dbReference type="NCBI Taxonomy" id="2661937"/>
    <lineage>
        <taxon>Bacteria</taxon>
        <taxon>Pseudomonadati</taxon>
        <taxon>Pseudomonadota</taxon>
        <taxon>Alphaproteobacteria</taxon>
        <taxon>Rhodospirillales</taxon>
        <taxon>Rhodospirillaceae</taxon>
        <taxon>Ferruginivarius</taxon>
    </lineage>
</organism>
<dbReference type="Proteomes" id="UP000253941">
    <property type="component" value="Unassembled WGS sequence"/>
</dbReference>
<dbReference type="AlphaFoldDB" id="A0A369TEE4"/>